<reference evidence="1 2" key="1">
    <citation type="submission" date="2019-08" db="EMBL/GenBank/DDBJ databases">
        <title>Hyperibacter terrae gen. nov., sp. nov. and Hyperibacter viscosus sp. nov., two new members in the family Rhodospirillaceae isolated from the rhizosphere of Hypericum perforatum.</title>
        <authorList>
            <person name="Noviana Z."/>
        </authorList>
    </citation>
    <scope>NUCLEOTIDE SEQUENCE [LARGE SCALE GENOMIC DNA]</scope>
    <source>
        <strain evidence="1 2">R5913</strain>
    </source>
</reference>
<dbReference type="RefSeq" id="WP_151178708.1">
    <property type="nucleotide sequence ID" value="NZ_CP042906.1"/>
</dbReference>
<dbReference type="EMBL" id="CP042906">
    <property type="protein sequence ID" value="QEX18562.1"/>
    <property type="molecule type" value="Genomic_DNA"/>
</dbReference>
<dbReference type="OrthoDB" id="9990754at2"/>
<protein>
    <submittedName>
        <fullName evidence="1">Uncharacterized protein</fullName>
    </submittedName>
</protein>
<evidence type="ECO:0000313" key="1">
    <source>
        <dbReference type="EMBL" id="QEX18562.1"/>
    </source>
</evidence>
<accession>A0A5J6MLS8</accession>
<evidence type="ECO:0000313" key="2">
    <source>
        <dbReference type="Proteomes" id="UP000326202"/>
    </source>
</evidence>
<name>A0A5J6MLS8_9PROT</name>
<gene>
    <name evidence="1" type="ORF">FRZ44_38690</name>
</gene>
<dbReference type="Proteomes" id="UP000326202">
    <property type="component" value="Chromosome"/>
</dbReference>
<dbReference type="AlphaFoldDB" id="A0A5J6MLS8"/>
<organism evidence="1 2">
    <name type="scientific">Hypericibacter terrae</name>
    <dbReference type="NCBI Taxonomy" id="2602015"/>
    <lineage>
        <taxon>Bacteria</taxon>
        <taxon>Pseudomonadati</taxon>
        <taxon>Pseudomonadota</taxon>
        <taxon>Alphaproteobacteria</taxon>
        <taxon>Rhodospirillales</taxon>
        <taxon>Dongiaceae</taxon>
        <taxon>Hypericibacter</taxon>
    </lineage>
</organism>
<proteinExistence type="predicted"/>
<sequence>MTTVFKPLPAPVGSGGEAGLWTYLARVHDVIRGVLAGKLNCTTTVTLAAGTTTTTLTDPRIGAQSVILFMPATANAAGAMANLHVSARSQGAATLTHSNSATTDRVFGVAIIG</sequence>
<keyword evidence="2" id="KW-1185">Reference proteome</keyword>
<dbReference type="KEGG" id="htq:FRZ44_38690"/>